<organism evidence="5 6">
    <name type="scientific">Paenibacillus borealis</name>
    <dbReference type="NCBI Taxonomy" id="160799"/>
    <lineage>
        <taxon>Bacteria</taxon>
        <taxon>Bacillati</taxon>
        <taxon>Bacillota</taxon>
        <taxon>Bacilli</taxon>
        <taxon>Bacillales</taxon>
        <taxon>Paenibacillaceae</taxon>
        <taxon>Paenibacillus</taxon>
    </lineage>
</organism>
<reference evidence="5 6" key="1">
    <citation type="submission" date="2016-10" db="EMBL/GenBank/DDBJ databases">
        <title>Paenibacillus species isolates.</title>
        <authorList>
            <person name="Beno S.M."/>
        </authorList>
    </citation>
    <scope>NUCLEOTIDE SEQUENCE [LARGE SCALE GENOMIC DNA]</scope>
    <source>
        <strain evidence="5 6">FSL H7-0744</strain>
    </source>
</reference>
<dbReference type="InterPro" id="IPR005107">
    <property type="entry name" value="CO_DH_flav_C"/>
</dbReference>
<dbReference type="InterPro" id="IPR036318">
    <property type="entry name" value="FAD-bd_PCMH-like_sf"/>
</dbReference>
<keyword evidence="2" id="KW-0274">FAD</keyword>
<dbReference type="EMBL" id="MPTB01000062">
    <property type="protein sequence ID" value="OMD38243.1"/>
    <property type="molecule type" value="Genomic_DNA"/>
</dbReference>
<evidence type="ECO:0000256" key="2">
    <source>
        <dbReference type="ARBA" id="ARBA00022827"/>
    </source>
</evidence>
<dbReference type="Proteomes" id="UP000187412">
    <property type="component" value="Unassembled WGS sequence"/>
</dbReference>
<dbReference type="Pfam" id="PF00941">
    <property type="entry name" value="FAD_binding_5"/>
    <property type="match status" value="1"/>
</dbReference>
<evidence type="ECO:0000313" key="5">
    <source>
        <dbReference type="EMBL" id="OMD38243.1"/>
    </source>
</evidence>
<proteinExistence type="predicted"/>
<dbReference type="InterPro" id="IPR016169">
    <property type="entry name" value="FAD-bd_PCMH_sub2"/>
</dbReference>
<dbReference type="InterPro" id="IPR016166">
    <property type="entry name" value="FAD-bd_PCMH"/>
</dbReference>
<dbReference type="SMART" id="SM01092">
    <property type="entry name" value="CO_deh_flav_C"/>
    <property type="match status" value="1"/>
</dbReference>
<dbReference type="Gene3D" id="3.30.465.10">
    <property type="match status" value="1"/>
</dbReference>
<keyword evidence="3" id="KW-0560">Oxidoreductase</keyword>
<dbReference type="PANTHER" id="PTHR42659:SF2">
    <property type="entry name" value="XANTHINE DEHYDROGENASE SUBUNIT C-RELATED"/>
    <property type="match status" value="1"/>
</dbReference>
<dbReference type="InterPro" id="IPR036683">
    <property type="entry name" value="CO_DH_flav_C_dom_sf"/>
</dbReference>
<keyword evidence="6" id="KW-1185">Reference proteome</keyword>
<evidence type="ECO:0000256" key="3">
    <source>
        <dbReference type="ARBA" id="ARBA00023002"/>
    </source>
</evidence>
<dbReference type="InterPro" id="IPR051312">
    <property type="entry name" value="Diverse_Substr_Oxidored"/>
</dbReference>
<dbReference type="RefSeq" id="WP_076114162.1">
    <property type="nucleotide sequence ID" value="NZ_MPTB01000062.1"/>
</dbReference>
<keyword evidence="1" id="KW-0285">Flavoprotein</keyword>
<dbReference type="Gene3D" id="3.30.390.50">
    <property type="entry name" value="CO dehydrogenase flavoprotein, C-terminal domain"/>
    <property type="match status" value="1"/>
</dbReference>
<dbReference type="PROSITE" id="PS51387">
    <property type="entry name" value="FAD_PCMH"/>
    <property type="match status" value="1"/>
</dbReference>
<evidence type="ECO:0000259" key="4">
    <source>
        <dbReference type="PROSITE" id="PS51387"/>
    </source>
</evidence>
<gene>
    <name evidence="5" type="ORF">BSK56_30515</name>
</gene>
<evidence type="ECO:0000313" key="6">
    <source>
        <dbReference type="Proteomes" id="UP000187412"/>
    </source>
</evidence>
<evidence type="ECO:0000256" key="1">
    <source>
        <dbReference type="ARBA" id="ARBA00022630"/>
    </source>
</evidence>
<dbReference type="PANTHER" id="PTHR42659">
    <property type="entry name" value="XANTHINE DEHYDROGENASE SUBUNIT C-RELATED"/>
    <property type="match status" value="1"/>
</dbReference>
<comment type="caution">
    <text evidence="5">The sequence shown here is derived from an EMBL/GenBank/DDBJ whole genome shotgun (WGS) entry which is preliminary data.</text>
</comment>
<sequence length="302" mass="31963">MGAIWSEKPAPPAVHQPRSLQEAWELKTILGEGAVYVSGGTLLRTQWEAGTAPLPQQMIDLRNIAGMGEIGLAEDYLTIGSLVSLSQCRGNLDLREIAPAVQEAVRNIAAPAVRNLATLGGNISSGYGDILPALLVYDAEVASFDGKFLSVQPVEAWLKRRWSGEKPAAELLAGIRFPSAGHEHGEQSKLEIFRKVGRRDAFTASLVTIAVAASLDAASRSLSGVRIAAGGGTGRPQRLPAAEALLEGAVYSDSLMAAVYEAVESSFDTYSDPFSTEAYKRKTAGNLIVSELWKGLNAGGGE</sequence>
<name>A0ABX3GY63_PAEBO</name>
<protein>
    <recommendedName>
        <fullName evidence="4">FAD-binding PCMH-type domain-containing protein</fullName>
    </recommendedName>
</protein>
<dbReference type="InterPro" id="IPR002346">
    <property type="entry name" value="Mopterin_DH_FAD-bd"/>
</dbReference>
<dbReference type="Pfam" id="PF03450">
    <property type="entry name" value="CO_deh_flav_C"/>
    <property type="match status" value="1"/>
</dbReference>
<dbReference type="SUPFAM" id="SSF56176">
    <property type="entry name" value="FAD-binding/transporter-associated domain-like"/>
    <property type="match status" value="1"/>
</dbReference>
<feature type="domain" description="FAD-binding PCMH-type" evidence="4">
    <location>
        <begin position="7"/>
        <end position="180"/>
    </location>
</feature>
<accession>A0ABX3GY63</accession>
<dbReference type="SUPFAM" id="SSF55447">
    <property type="entry name" value="CO dehydrogenase flavoprotein C-terminal domain-like"/>
    <property type="match status" value="1"/>
</dbReference>